<feature type="region of interest" description="Disordered" evidence="9">
    <location>
        <begin position="1143"/>
        <end position="1322"/>
    </location>
</feature>
<feature type="compositionally biased region" description="Basic residues" evidence="9">
    <location>
        <begin position="548"/>
        <end position="559"/>
    </location>
</feature>
<evidence type="ECO:0000256" key="9">
    <source>
        <dbReference type="SAM" id="MobiDB-lite"/>
    </source>
</evidence>
<dbReference type="Pfam" id="PF12796">
    <property type="entry name" value="Ank_2"/>
    <property type="match status" value="1"/>
</dbReference>
<keyword evidence="5 6" id="KW-0040">ANK repeat</keyword>
<feature type="compositionally biased region" description="Low complexity" evidence="9">
    <location>
        <begin position="478"/>
        <end position="493"/>
    </location>
</feature>
<sequence length="1724" mass="172978">MSSEELASDMAAQQHGVLASKCCVSCTRRSPFFLAVEEGDATEVARFVREDALWLRHADKKNRRTAWHIAAEKGHVEVLRVLRDRAVEEDAGQQLNNHLSLSFSLSLSARLMSLSRTPLGPEERVAELVNGRSAWGLTPLSLAAAHDRADAVNFLLEIGADPWQGDHEGRNAAHLAAKYGAIRALQVLLGQERPLSSRAVIHNHPSTRLADCLDLFGWTPLHYATWCNRRSAMMLLIGFDANLIARSLLLHSEYANLPAGSTPLHIACLHGCLDRVRMLLRAYYETAADLLPSQTALLASVERRRRARSHPDPRLILTRTQRLPFHVAARSGHRHLLDWLDPSVPLMFLFGGEEADESGGGQAGGGSGGGVEGAEARRRSGQVPLVGVSRLTVIAARALHSSLLASLDAAEKEMRRAAEAAEAAAQERRRRREMRRVAKEAAAAAAALKQGKEPPPEGLTSTIRRFMGRASKDEKPVSSAPASASAAAPASAAGNRSGGGWRPWRHRGRRARGNSSGGGGSSGGGAAAAADGGGEEHAGGPAPPAHSRSSRRRGTRRRRPPTDPQTAESAGATPVASAAVPAVAAAAAAQQRSESTSPEGAAAAASANNTAGVAVAVATNVGALGSDVPEGGSGRGGRGGGATAAAAAGAAAPPSSTTPPTSPMARSSRSLLQLLQPRPSDTDAPPGPRRSRIWGGGAGDAAPAAVASNVAPPVAAASAAVADADSDTCSSVDGGGGGERSSPGLTRKMLRRLYRVALGRRGSAAAGSRAHGHAALVARLHRAGIQIPEGPDEAVAYFTPGREPRYNMPTRILLPGLAAPRWAPTSPAPSAASATTALSPDGSHAPSERPQPPWGQQHHHPHHPHLHPHPHHQQQQQQPHHPPAVSAVPDISPVASQEMDPGKAAAARPAAATALAAGAGCGGGGGAPEAVAAAASSSSGEDAAAGPAERGNQGRCGGEDIARVLHAGGVGMRTEGSTAGGEATAAAGGGGGGTAGGSAFLTQMFLPRESADALHAAAGALPSPTSPLPTACHRPGHLPSLSVAVHLPSSPSGSLPPWSRLSGDSSSRHLPLPPGRLTAASSSGGGALGGVASTEALPTGTPLCCQEASEVRVTDGGGSVSPAPSSVPLLPRLPLQPSLELRRLSSSSCAPTTKKEPLQPPPPPLLLPPSPMAPSSLLPSPAGATSAADAVPPPARCGGNPAAEGPLESAPLEEGRGEDAQLEGCSLANDGNSSGTSGDGGGDDSGCLSMQLPGTADTIATAVAEEPPASSRCRLQDGGKDAVASGGGGDGGGADVGDVAGGGGGAQSQSASSHAGSDSERAVEELPLLGEHAATSSTTAAAAAADADGDAEGGPAEADAAVSPTGSSTAAGAGAMSTSTAGAAAGGAVGEPGWRLSSQLGRVGEGARLLLQSLRNTLRRTSQAQVVPLDSTNLTSGLPGSRLVGIPARGGNGRSHNQQGAHAGTPRGIRLGIRRPTVHLARPSHLSSSNVDNESTSADGRSISDGGGDGATAAAAATGTRRRTQLRVGGGSQGSGPFGRRSMRTSGRRGARGSRGGQGGNDGSPAPEATPPPPPGDDGDDDGEDDDVVAVATPALSATAPAGAGAGAGGGAAEQVQQPQAADHADGSGEALSDTSTGSSTAGGASAVERSGDSEEDVCPVCLEDAPNLLVQACRHPLCINCARDLVKRHSLTPALCPYCRGIISSFKPRLLQGGLAGAAAGQR</sequence>
<feature type="region of interest" description="Disordered" evidence="9">
    <location>
        <begin position="470"/>
        <end position="576"/>
    </location>
</feature>
<feature type="repeat" description="ANK" evidence="6">
    <location>
        <begin position="259"/>
        <end position="281"/>
    </location>
</feature>
<feature type="compositionally biased region" description="Gly residues" evidence="9">
    <location>
        <begin position="515"/>
        <end position="526"/>
    </location>
</feature>
<feature type="region of interest" description="Disordered" evidence="9">
    <location>
        <begin position="723"/>
        <end position="745"/>
    </location>
</feature>
<dbReference type="PROSITE" id="PS50089">
    <property type="entry name" value="ZF_RING_2"/>
    <property type="match status" value="1"/>
</dbReference>
<accession>A0AAD3DR25</accession>
<dbReference type="InterPro" id="IPR017907">
    <property type="entry name" value="Znf_RING_CS"/>
</dbReference>
<organism evidence="11 12">
    <name type="scientific">Astrephomene gubernaculifera</name>
    <dbReference type="NCBI Taxonomy" id="47775"/>
    <lineage>
        <taxon>Eukaryota</taxon>
        <taxon>Viridiplantae</taxon>
        <taxon>Chlorophyta</taxon>
        <taxon>core chlorophytes</taxon>
        <taxon>Chlorophyceae</taxon>
        <taxon>CS clade</taxon>
        <taxon>Chlamydomonadales</taxon>
        <taxon>Astrephomenaceae</taxon>
        <taxon>Astrephomene</taxon>
    </lineage>
</organism>
<name>A0AAD3DR25_9CHLO</name>
<feature type="coiled-coil region" evidence="8">
    <location>
        <begin position="400"/>
        <end position="431"/>
    </location>
</feature>
<keyword evidence="12" id="KW-1185">Reference proteome</keyword>
<feature type="region of interest" description="Disordered" evidence="9">
    <location>
        <begin position="357"/>
        <end position="379"/>
    </location>
</feature>
<feature type="domain" description="RING-type" evidence="10">
    <location>
        <begin position="1659"/>
        <end position="1701"/>
    </location>
</feature>
<feature type="compositionally biased region" description="Gly residues" evidence="9">
    <location>
        <begin position="1553"/>
        <end position="1562"/>
    </location>
</feature>
<feature type="compositionally biased region" description="Basic residues" evidence="9">
    <location>
        <begin position="503"/>
        <end position="512"/>
    </location>
</feature>
<keyword evidence="1" id="KW-0479">Metal-binding</keyword>
<gene>
    <name evidence="11" type="ORF">Agub_g6430</name>
</gene>
<dbReference type="Proteomes" id="UP001054857">
    <property type="component" value="Unassembled WGS sequence"/>
</dbReference>
<feature type="compositionally biased region" description="Low complexity" evidence="9">
    <location>
        <begin position="928"/>
        <end position="949"/>
    </location>
</feature>
<feature type="region of interest" description="Disordered" evidence="9">
    <location>
        <begin position="919"/>
        <end position="956"/>
    </location>
</feature>
<dbReference type="PROSITE" id="PS50088">
    <property type="entry name" value="ANK_REPEAT"/>
    <property type="match status" value="3"/>
</dbReference>
<dbReference type="InterPro" id="IPR036770">
    <property type="entry name" value="Ankyrin_rpt-contain_sf"/>
</dbReference>
<evidence type="ECO:0000256" key="8">
    <source>
        <dbReference type="SAM" id="Coils"/>
    </source>
</evidence>
<evidence type="ECO:0000256" key="6">
    <source>
        <dbReference type="PROSITE-ProRule" id="PRU00023"/>
    </source>
</evidence>
<dbReference type="SUPFAM" id="SSF57850">
    <property type="entry name" value="RING/U-box"/>
    <property type="match status" value="1"/>
</dbReference>
<feature type="repeat" description="ANK" evidence="6">
    <location>
        <begin position="135"/>
        <end position="167"/>
    </location>
</feature>
<feature type="region of interest" description="Disordered" evidence="9">
    <location>
        <begin position="823"/>
        <end position="888"/>
    </location>
</feature>
<dbReference type="InterPro" id="IPR001841">
    <property type="entry name" value="Znf_RING"/>
</dbReference>
<dbReference type="Gene3D" id="3.30.40.10">
    <property type="entry name" value="Zinc/RING finger domain, C3HC4 (zinc finger)"/>
    <property type="match status" value="1"/>
</dbReference>
<dbReference type="SUPFAM" id="SSF48403">
    <property type="entry name" value="Ankyrin repeat"/>
    <property type="match status" value="1"/>
</dbReference>
<dbReference type="EMBL" id="BMAR01000009">
    <property type="protein sequence ID" value="GFR45057.1"/>
    <property type="molecule type" value="Genomic_DNA"/>
</dbReference>
<feature type="compositionally biased region" description="Acidic residues" evidence="9">
    <location>
        <begin position="1577"/>
        <end position="1587"/>
    </location>
</feature>
<feature type="compositionally biased region" description="Low complexity" evidence="9">
    <location>
        <begin position="1173"/>
        <end position="1188"/>
    </location>
</feature>
<feature type="compositionally biased region" description="Gly residues" evidence="9">
    <location>
        <begin position="358"/>
        <end position="372"/>
    </location>
</feature>
<feature type="compositionally biased region" description="Low complexity" evidence="9">
    <location>
        <begin position="823"/>
        <end position="840"/>
    </location>
</feature>
<feature type="compositionally biased region" description="Low complexity" evidence="9">
    <location>
        <begin position="723"/>
        <end position="732"/>
    </location>
</feature>
<keyword evidence="4" id="KW-0862">Zinc</keyword>
<keyword evidence="3 7" id="KW-0863">Zinc-finger</keyword>
<feature type="compositionally biased region" description="Low complexity" evidence="9">
    <location>
        <begin position="643"/>
        <end position="655"/>
    </location>
</feature>
<evidence type="ECO:0000256" key="3">
    <source>
        <dbReference type="ARBA" id="ARBA00022771"/>
    </source>
</evidence>
<feature type="region of interest" description="Disordered" evidence="9">
    <location>
        <begin position="1448"/>
        <end position="1587"/>
    </location>
</feature>
<feature type="compositionally biased region" description="Polar residues" evidence="9">
    <location>
        <begin position="1485"/>
        <end position="1496"/>
    </location>
</feature>
<keyword evidence="2" id="KW-0677">Repeat</keyword>
<feature type="repeat" description="ANK" evidence="6">
    <location>
        <begin position="62"/>
        <end position="94"/>
    </location>
</feature>
<reference evidence="11 12" key="1">
    <citation type="journal article" date="2021" name="Sci. Rep.">
        <title>Genome sequencing of the multicellular alga Astrephomene provides insights into convergent evolution of germ-soma differentiation.</title>
        <authorList>
            <person name="Yamashita S."/>
            <person name="Yamamoto K."/>
            <person name="Matsuzaki R."/>
            <person name="Suzuki S."/>
            <person name="Yamaguchi H."/>
            <person name="Hirooka S."/>
            <person name="Minakuchi Y."/>
            <person name="Miyagishima S."/>
            <person name="Kawachi M."/>
            <person name="Toyoda A."/>
            <person name="Nozaki H."/>
        </authorList>
    </citation>
    <scope>NUCLEOTIDE SEQUENCE [LARGE SCALE GENOMIC DNA]</scope>
    <source>
        <strain evidence="11 12">NIES-4017</strain>
    </source>
</reference>
<feature type="compositionally biased region" description="Low complexity" evidence="9">
    <location>
        <begin position="1336"/>
        <end position="1346"/>
    </location>
</feature>
<evidence type="ECO:0000256" key="2">
    <source>
        <dbReference type="ARBA" id="ARBA00022737"/>
    </source>
</evidence>
<feature type="compositionally biased region" description="Gly residues" evidence="9">
    <location>
        <begin position="1285"/>
        <end position="1306"/>
    </location>
</feature>
<feature type="region of interest" description="Disordered" evidence="9">
    <location>
        <begin position="442"/>
        <end position="461"/>
    </location>
</feature>
<keyword evidence="8" id="KW-0175">Coiled coil</keyword>
<dbReference type="InterPro" id="IPR002110">
    <property type="entry name" value="Ankyrin_rpt"/>
</dbReference>
<dbReference type="PROSITE" id="PS50297">
    <property type="entry name" value="ANK_REP_REGION"/>
    <property type="match status" value="2"/>
</dbReference>
<dbReference type="PROSITE" id="PS00518">
    <property type="entry name" value="ZF_RING_1"/>
    <property type="match status" value="1"/>
</dbReference>
<feature type="compositionally biased region" description="Basic residues" evidence="9">
    <location>
        <begin position="1541"/>
        <end position="1552"/>
    </location>
</feature>
<comment type="caution">
    <text evidence="11">The sequence shown here is derived from an EMBL/GenBank/DDBJ whole genome shotgun (WGS) entry which is preliminary data.</text>
</comment>
<evidence type="ECO:0000256" key="4">
    <source>
        <dbReference type="ARBA" id="ARBA00022833"/>
    </source>
</evidence>
<feature type="compositionally biased region" description="Low complexity" evidence="9">
    <location>
        <begin position="1613"/>
        <end position="1622"/>
    </location>
</feature>
<feature type="compositionally biased region" description="Low complexity" evidence="9">
    <location>
        <begin position="1047"/>
        <end position="1062"/>
    </location>
</feature>
<feature type="compositionally biased region" description="Pro residues" evidence="9">
    <location>
        <begin position="1158"/>
        <end position="1172"/>
    </location>
</feature>
<evidence type="ECO:0000259" key="10">
    <source>
        <dbReference type="PROSITE" id="PS50089"/>
    </source>
</evidence>
<evidence type="ECO:0000313" key="11">
    <source>
        <dbReference type="EMBL" id="GFR45057.1"/>
    </source>
</evidence>
<evidence type="ECO:0000313" key="12">
    <source>
        <dbReference type="Proteomes" id="UP001054857"/>
    </source>
</evidence>
<dbReference type="Gene3D" id="1.25.40.20">
    <property type="entry name" value="Ankyrin repeat-containing domain"/>
    <property type="match status" value="2"/>
</dbReference>
<proteinExistence type="predicted"/>
<evidence type="ECO:0000256" key="7">
    <source>
        <dbReference type="PROSITE-ProRule" id="PRU00175"/>
    </source>
</evidence>
<feature type="compositionally biased region" description="Gly residues" evidence="9">
    <location>
        <begin position="631"/>
        <end position="642"/>
    </location>
</feature>
<feature type="compositionally biased region" description="Low complexity" evidence="9">
    <location>
        <begin position="1307"/>
        <end position="1316"/>
    </location>
</feature>
<feature type="compositionally biased region" description="Low complexity" evidence="9">
    <location>
        <begin position="663"/>
        <end position="679"/>
    </location>
</feature>
<feature type="region of interest" description="Disordered" evidence="9">
    <location>
        <begin position="1043"/>
        <end position="1094"/>
    </location>
</feature>
<feature type="region of interest" description="Disordered" evidence="9">
    <location>
        <begin position="972"/>
        <end position="992"/>
    </location>
</feature>
<dbReference type="Pfam" id="PF13920">
    <property type="entry name" value="zf-C3HC4_3"/>
    <property type="match status" value="1"/>
</dbReference>
<protein>
    <recommendedName>
        <fullName evidence="10">RING-type domain-containing protein</fullName>
    </recommendedName>
</protein>
<feature type="region of interest" description="Disordered" evidence="9">
    <location>
        <begin position="1336"/>
        <end position="1374"/>
    </location>
</feature>
<feature type="region of interest" description="Disordered" evidence="9">
    <location>
        <begin position="1113"/>
        <end position="1132"/>
    </location>
</feature>
<evidence type="ECO:0000256" key="1">
    <source>
        <dbReference type="ARBA" id="ARBA00022723"/>
    </source>
</evidence>
<feature type="region of interest" description="Disordered" evidence="9">
    <location>
        <begin position="1599"/>
        <end position="1654"/>
    </location>
</feature>
<feature type="compositionally biased region" description="Basic residues" evidence="9">
    <location>
        <begin position="857"/>
        <end position="872"/>
    </location>
</feature>
<feature type="compositionally biased region" description="Low complexity" evidence="9">
    <location>
        <begin position="974"/>
        <end position="986"/>
    </location>
</feature>
<dbReference type="GO" id="GO:0008270">
    <property type="term" value="F:zinc ion binding"/>
    <property type="evidence" value="ECO:0007669"/>
    <property type="project" value="UniProtKB-KW"/>
</dbReference>
<dbReference type="Pfam" id="PF00023">
    <property type="entry name" value="Ank"/>
    <property type="match status" value="1"/>
</dbReference>
<dbReference type="PANTHER" id="PTHR24198:SF165">
    <property type="entry name" value="ANKYRIN REPEAT-CONTAINING PROTEIN-RELATED"/>
    <property type="match status" value="1"/>
</dbReference>
<dbReference type="InterPro" id="IPR013083">
    <property type="entry name" value="Znf_RING/FYVE/PHD"/>
</dbReference>
<feature type="compositionally biased region" description="Gly residues" evidence="9">
    <location>
        <begin position="1528"/>
        <end position="1537"/>
    </location>
</feature>
<feature type="compositionally biased region" description="Low complexity" evidence="9">
    <location>
        <begin position="1120"/>
        <end position="1132"/>
    </location>
</feature>
<feature type="compositionally biased region" description="Low complexity" evidence="9">
    <location>
        <begin position="1635"/>
        <end position="1647"/>
    </location>
</feature>
<dbReference type="SMART" id="SM00248">
    <property type="entry name" value="ANK"/>
    <property type="match status" value="7"/>
</dbReference>
<dbReference type="SMART" id="SM00184">
    <property type="entry name" value="RING"/>
    <property type="match status" value="1"/>
</dbReference>
<feature type="compositionally biased region" description="Low complexity" evidence="9">
    <location>
        <begin position="567"/>
        <end position="576"/>
    </location>
</feature>
<evidence type="ECO:0000256" key="5">
    <source>
        <dbReference type="ARBA" id="ARBA00023043"/>
    </source>
</evidence>
<feature type="region of interest" description="Disordered" evidence="9">
    <location>
        <begin position="625"/>
        <end position="703"/>
    </location>
</feature>
<dbReference type="PANTHER" id="PTHR24198">
    <property type="entry name" value="ANKYRIN REPEAT AND PROTEIN KINASE DOMAIN-CONTAINING PROTEIN"/>
    <property type="match status" value="1"/>
</dbReference>
<feature type="compositionally biased region" description="Low complexity" evidence="9">
    <location>
        <begin position="1353"/>
        <end position="1374"/>
    </location>
</feature>